<reference evidence="2" key="2">
    <citation type="journal article" date="2021" name="Appl. Environ. Microbiol.">
        <title>Adaptability of a Caproate-Producing Bacterium Contributes to Its Dominance in an Anaerobic Fermentation System.</title>
        <authorList>
            <person name="Wang H."/>
            <person name="Gu Y."/>
            <person name="Zhou W."/>
            <person name="Zhao D."/>
            <person name="Qiao Z."/>
            <person name="Zheng J."/>
            <person name="Gao J."/>
            <person name="Chen X."/>
            <person name="Ren C."/>
            <person name="Xu Y."/>
        </authorList>
    </citation>
    <scope>NUCLEOTIDE SEQUENCE</scope>
    <source>
        <strain evidence="2">JNU-WLY1368</strain>
    </source>
</reference>
<gene>
    <name evidence="1" type="ORF">GJQ69_05020</name>
    <name evidence="2" type="ORF">GKP14_08530</name>
</gene>
<dbReference type="KEGG" id="clf:GJQ69_05020"/>
<dbReference type="RefSeq" id="WP_086035775.1">
    <property type="nucleotide sequence ID" value="NZ_CP046051.1"/>
</dbReference>
<evidence type="ECO:0000313" key="3">
    <source>
        <dbReference type="Proteomes" id="UP000501316"/>
    </source>
</evidence>
<reference evidence="3 4" key="1">
    <citation type="submission" date="2019-11" db="EMBL/GenBank/DDBJ databases">
        <authorList>
            <person name="Ren C."/>
            <person name="Wang H."/>
            <person name="Xu Y."/>
        </authorList>
    </citation>
    <scope>NUCLEOTIDE SEQUENCE [LARGE SCALE GENOMIC DNA]</scope>
    <source>
        <strain evidence="4">JNU-WLY1368</strain>
        <strain evidence="1 3">LBM 19010</strain>
    </source>
</reference>
<evidence type="ECO:0000313" key="1">
    <source>
        <dbReference type="EMBL" id="QKN23896.1"/>
    </source>
</evidence>
<name>A0A859DQB5_9FIRM</name>
<dbReference type="EMBL" id="CP046161">
    <property type="protein sequence ID" value="QKO31034.1"/>
    <property type="molecule type" value="Genomic_DNA"/>
</dbReference>
<dbReference type="PANTHER" id="PTHR32329:SF4">
    <property type="entry name" value="ACTIVATOR OF 2-HYDROXYACYL-COA DEHYDRATASE"/>
    <property type="match status" value="1"/>
</dbReference>
<keyword evidence="4" id="KW-1185">Reference proteome</keyword>
<protein>
    <submittedName>
        <fullName evidence="1">2-hydroxyglutaryl-CoA dehydratase</fullName>
    </submittedName>
</protein>
<dbReference type="PANTHER" id="PTHR32329">
    <property type="entry name" value="BIFUNCTIONAL PROTEIN [INCLUDES 2-HYDROXYACYL-COA DEHYDRATASE (N-TER) AND ITS ACTIVATOR DOMAIN (C_TERM)-RELATED"/>
    <property type="match status" value="1"/>
</dbReference>
<dbReference type="Proteomes" id="UP000501316">
    <property type="component" value="Chromosome"/>
</dbReference>
<evidence type="ECO:0000313" key="2">
    <source>
        <dbReference type="EMBL" id="QKO31034.1"/>
    </source>
</evidence>
<dbReference type="InterPro" id="IPR051805">
    <property type="entry name" value="Dehydratase_Activator_Redct"/>
</dbReference>
<organism evidence="1 3">
    <name type="scientific">Caproicibacterium lactatifermentans</name>
    <dbReference type="NCBI Taxonomy" id="2666138"/>
    <lineage>
        <taxon>Bacteria</taxon>
        <taxon>Bacillati</taxon>
        <taxon>Bacillota</taxon>
        <taxon>Clostridia</taxon>
        <taxon>Eubacteriales</taxon>
        <taxon>Oscillospiraceae</taxon>
        <taxon>Caproicibacterium</taxon>
    </lineage>
</organism>
<sequence length="425" mass="47426">MAELVYDNTGRLIFTKEMKKEYTILIPMMLPVHFKLFVGVLRNAGYKIELLENSGQAIVQEGLKYVHNDACYPAILVIGQFLDALHSGKYDLDHTALLLTQTGGGCRASNYIPLLRKALHKAGMDQIPIISLNLVGLEKNPGFSMTLPMISRMMAGVVYGDALMSLNNQIKPYEIEKGQSAALLDKWVEKLNEQFVHTRGISMGDQRKNLAGIMKDFSEIPVKKVSKIHVGIVGEIYVKYAPFANNHLEDFLAEQDCEVNVPGLMNFLLFMVSHGLDERRLYGGSFAKAAVVKLLFNYVTKMQHIITETFQPYPQFLAPTEFSHVRELVKGVIGYGAKMGEGWLLTGEMLELSECGFENIICAQPFGCLPNHVVGKGMIHKIKQIHPNANIVPIDYDPSATQVNQENRIKLMLAVARENLGKGKN</sequence>
<dbReference type="AlphaFoldDB" id="A0A859DQB5"/>
<dbReference type="Proteomes" id="UP000509623">
    <property type="component" value="Chromosome"/>
</dbReference>
<proteinExistence type="predicted"/>
<dbReference type="EMBL" id="CP046051">
    <property type="protein sequence ID" value="QKN23896.1"/>
    <property type="molecule type" value="Genomic_DNA"/>
</dbReference>
<accession>A0A859DQB5</accession>
<reference evidence="2" key="3">
    <citation type="journal article" date="2022" name="Int. J. Syst. Evol. Microbiol.">
        <title>Caproicibacterium lactatifermentans sp. nov., isolated from pit clay used for the production of Chinese strong aroma-type liquor.</title>
        <authorList>
            <person name="Wang H."/>
            <person name="Gu Y."/>
            <person name="Zhao D."/>
            <person name="Qiao Z."/>
            <person name="Zheng J."/>
            <person name="Gao J."/>
            <person name="Ren C."/>
            <person name="Xu Y."/>
        </authorList>
    </citation>
    <scope>NUCLEOTIDE SEQUENCE</scope>
    <source>
        <strain evidence="2">JNU-WLY1368</strain>
    </source>
</reference>
<evidence type="ECO:0000313" key="4">
    <source>
        <dbReference type="Proteomes" id="UP000509623"/>
    </source>
</evidence>